<dbReference type="CDD" id="cd09019">
    <property type="entry name" value="galactose_mutarotase_like"/>
    <property type="match status" value="1"/>
</dbReference>
<evidence type="ECO:0000256" key="11">
    <source>
        <dbReference type="ARBA" id="ARBA00023277"/>
    </source>
</evidence>
<dbReference type="PANTHER" id="PTHR10091">
    <property type="entry name" value="ALDOSE-1-EPIMERASE"/>
    <property type="match status" value="1"/>
</dbReference>
<dbReference type="PANTHER" id="PTHR10091:SF0">
    <property type="entry name" value="GALACTOSE MUTAROTASE"/>
    <property type="match status" value="1"/>
</dbReference>
<dbReference type="GO" id="GO:0030246">
    <property type="term" value="F:carbohydrate binding"/>
    <property type="evidence" value="ECO:0007669"/>
    <property type="project" value="InterPro"/>
</dbReference>
<dbReference type="AlphaFoldDB" id="A0A5B9R346"/>
<evidence type="ECO:0000256" key="5">
    <source>
        <dbReference type="ARBA" id="ARBA00011245"/>
    </source>
</evidence>
<protein>
    <recommendedName>
        <fullName evidence="7 12">Aldose 1-epimerase</fullName>
        <ecNumber evidence="6 12">5.1.3.3</ecNumber>
    </recommendedName>
</protein>
<evidence type="ECO:0000256" key="7">
    <source>
        <dbReference type="ARBA" id="ARBA00014165"/>
    </source>
</evidence>
<dbReference type="Pfam" id="PF01263">
    <property type="entry name" value="Aldose_epim"/>
    <property type="match status" value="1"/>
</dbReference>
<gene>
    <name evidence="17" type="primary">mro_2</name>
    <name evidence="17" type="ORF">UC8_27280</name>
</gene>
<dbReference type="KEGG" id="rul:UC8_27280"/>
<dbReference type="GO" id="GO:0004034">
    <property type="term" value="F:aldose 1-epimerase activity"/>
    <property type="evidence" value="ECO:0007669"/>
    <property type="project" value="UniProtKB-EC"/>
</dbReference>
<keyword evidence="10 12" id="KW-0413">Isomerase</keyword>
<evidence type="ECO:0000313" key="18">
    <source>
        <dbReference type="Proteomes" id="UP000325286"/>
    </source>
</evidence>
<comment type="catalytic activity">
    <reaction evidence="1 12">
        <text>alpha-D-glucose = beta-D-glucose</text>
        <dbReference type="Rhea" id="RHEA:10264"/>
        <dbReference type="ChEBI" id="CHEBI:15903"/>
        <dbReference type="ChEBI" id="CHEBI:17925"/>
        <dbReference type="EC" id="5.1.3.3"/>
    </reaction>
</comment>
<feature type="active site" description="Proton acceptor" evidence="13">
    <location>
        <position position="335"/>
    </location>
</feature>
<dbReference type="EMBL" id="CP042914">
    <property type="protein sequence ID" value="QEG40711.1"/>
    <property type="molecule type" value="Genomic_DNA"/>
</dbReference>
<dbReference type="InterPro" id="IPR018052">
    <property type="entry name" value="Ald1_epimerase_CS"/>
</dbReference>
<reference evidence="17 18" key="1">
    <citation type="submission" date="2019-08" db="EMBL/GenBank/DDBJ databases">
        <title>Deep-cultivation of Planctomycetes and their phenomic and genomic characterization uncovers novel biology.</title>
        <authorList>
            <person name="Wiegand S."/>
            <person name="Jogler M."/>
            <person name="Boedeker C."/>
            <person name="Pinto D."/>
            <person name="Vollmers J."/>
            <person name="Rivas-Marin E."/>
            <person name="Kohn T."/>
            <person name="Peeters S.H."/>
            <person name="Heuer A."/>
            <person name="Rast P."/>
            <person name="Oberbeckmann S."/>
            <person name="Bunk B."/>
            <person name="Jeske O."/>
            <person name="Meyerdierks A."/>
            <person name="Storesund J.E."/>
            <person name="Kallscheuer N."/>
            <person name="Luecker S."/>
            <person name="Lage O.M."/>
            <person name="Pohl T."/>
            <person name="Merkel B.J."/>
            <person name="Hornburger P."/>
            <person name="Mueller R.-W."/>
            <person name="Bruemmer F."/>
            <person name="Labrenz M."/>
            <person name="Spormann A.M."/>
            <person name="Op den Camp H."/>
            <person name="Overmann J."/>
            <person name="Amann R."/>
            <person name="Jetten M.S.M."/>
            <person name="Mascher T."/>
            <person name="Medema M.H."/>
            <person name="Devos D.P."/>
            <person name="Kaster A.-K."/>
            <person name="Ovreas L."/>
            <person name="Rohde M."/>
            <person name="Galperin M.Y."/>
            <person name="Jogler C."/>
        </authorList>
    </citation>
    <scope>NUCLEOTIDE SEQUENCE [LARGE SCALE GENOMIC DNA]</scope>
    <source>
        <strain evidence="17 18">UC8</strain>
    </source>
</reference>
<evidence type="ECO:0000256" key="13">
    <source>
        <dbReference type="PIRSR" id="PIRSR005096-1"/>
    </source>
</evidence>
<dbReference type="InterPro" id="IPR014718">
    <property type="entry name" value="GH-type_carb-bd"/>
</dbReference>
<evidence type="ECO:0000256" key="8">
    <source>
        <dbReference type="ARBA" id="ARBA00022490"/>
    </source>
</evidence>
<dbReference type="Proteomes" id="UP000325286">
    <property type="component" value="Chromosome"/>
</dbReference>
<comment type="subcellular location">
    <subcellularLocation>
        <location evidence="2">Cytoplasm</location>
    </subcellularLocation>
</comment>
<dbReference type="InterPro" id="IPR011013">
    <property type="entry name" value="Gal_mutarotase_sf_dom"/>
</dbReference>
<evidence type="ECO:0000256" key="6">
    <source>
        <dbReference type="ARBA" id="ARBA00013185"/>
    </source>
</evidence>
<feature type="chain" id="PRO_5022739330" description="Aldose 1-epimerase" evidence="16">
    <location>
        <begin position="22"/>
        <end position="371"/>
    </location>
</feature>
<dbReference type="PIRSF" id="PIRSF005096">
    <property type="entry name" value="GALM"/>
    <property type="match status" value="1"/>
</dbReference>
<sequence precursor="true">MRVRTWFATFLLSLPCVTVNAEITVAPFGKTADGKPVEQYTLTNANGLTAKIITRGATLRSLMVPDGAGRMDDVVLGFDDVAGYESERNQYFGCIVGRVCNRIADAEFELNGETYQLEANDGDNTLHGGGAKSLDKVVWEASLPEDQPDAVEFRYFSGDGEEGFPGNVHFTVRYALTEKNSLAISYKATADLETPINMTNHAYFNLSGAGADTILDHVLQIEARQYTPTDDELIPTGQVADVQGTPLDFRQPTSIGKRIEQVDKTASIGYDHNWVLDGQGSGVRRVATLSHPSNGRVMNVLTDQPGLQFYSGNFLKGQQGKQGKTYAHRSGLCLEAQHYPDSVHHDSFPSIILVPGKTYSQTTLYQFAVKP</sequence>
<keyword evidence="18" id="KW-1185">Reference proteome</keyword>
<dbReference type="NCBIfam" id="NF008277">
    <property type="entry name" value="PRK11055.1"/>
    <property type="match status" value="1"/>
</dbReference>
<dbReference type="GO" id="GO:0005737">
    <property type="term" value="C:cytoplasm"/>
    <property type="evidence" value="ECO:0007669"/>
    <property type="project" value="UniProtKB-SubCell"/>
</dbReference>
<dbReference type="GO" id="GO:0033499">
    <property type="term" value="P:galactose catabolic process via UDP-galactose, Leloir pathway"/>
    <property type="evidence" value="ECO:0007669"/>
    <property type="project" value="TreeGrafter"/>
</dbReference>
<feature type="binding site" evidence="15">
    <location>
        <begin position="201"/>
        <end position="203"/>
    </location>
    <ligand>
        <name>beta-D-galactose</name>
        <dbReference type="ChEBI" id="CHEBI:27667"/>
    </ligand>
</feature>
<dbReference type="SUPFAM" id="SSF74650">
    <property type="entry name" value="Galactose mutarotase-like"/>
    <property type="match status" value="1"/>
</dbReference>
<feature type="active site" description="Proton donor" evidence="13">
    <location>
        <position position="201"/>
    </location>
</feature>
<evidence type="ECO:0000313" key="17">
    <source>
        <dbReference type="EMBL" id="QEG40711.1"/>
    </source>
</evidence>
<evidence type="ECO:0000256" key="10">
    <source>
        <dbReference type="ARBA" id="ARBA00023235"/>
    </source>
</evidence>
<dbReference type="InterPro" id="IPR047215">
    <property type="entry name" value="Galactose_mutarotase-like"/>
</dbReference>
<comment type="pathway">
    <text evidence="3 12">Carbohydrate metabolism; hexose metabolism.</text>
</comment>
<dbReference type="RefSeq" id="WP_084426300.1">
    <property type="nucleotide sequence ID" value="NZ_CP042914.1"/>
</dbReference>
<dbReference type="EC" id="5.1.3.3" evidence="6 12"/>
<comment type="subunit">
    <text evidence="5">Monomer.</text>
</comment>
<accession>A0A5B9R346</accession>
<evidence type="ECO:0000256" key="15">
    <source>
        <dbReference type="PIRSR" id="PIRSR005096-3"/>
    </source>
</evidence>
<feature type="binding site" evidence="15">
    <location>
        <begin position="101"/>
        <end position="102"/>
    </location>
    <ligand>
        <name>beta-D-galactose</name>
        <dbReference type="ChEBI" id="CHEBI:27667"/>
    </ligand>
</feature>
<dbReference type="InterPro" id="IPR008183">
    <property type="entry name" value="Aldose_1/G6P_1-epimerase"/>
</dbReference>
<evidence type="ECO:0000256" key="9">
    <source>
        <dbReference type="ARBA" id="ARBA00022553"/>
    </source>
</evidence>
<name>A0A5B9R346_9BACT</name>
<evidence type="ECO:0000256" key="2">
    <source>
        <dbReference type="ARBA" id="ARBA00004496"/>
    </source>
</evidence>
<dbReference type="Gene3D" id="2.70.98.10">
    <property type="match status" value="1"/>
</dbReference>
<dbReference type="UniPathway" id="UPA00242"/>
<evidence type="ECO:0000256" key="12">
    <source>
        <dbReference type="PIRNR" id="PIRNR005096"/>
    </source>
</evidence>
<dbReference type="GO" id="GO:0006006">
    <property type="term" value="P:glucose metabolic process"/>
    <property type="evidence" value="ECO:0007669"/>
    <property type="project" value="TreeGrafter"/>
</dbReference>
<feature type="binding site" evidence="14">
    <location>
        <position position="271"/>
    </location>
    <ligand>
        <name>beta-D-galactose</name>
        <dbReference type="ChEBI" id="CHEBI:27667"/>
    </ligand>
</feature>
<evidence type="ECO:0000256" key="14">
    <source>
        <dbReference type="PIRSR" id="PIRSR005096-2"/>
    </source>
</evidence>
<keyword evidence="16" id="KW-0732">Signal</keyword>
<keyword evidence="11 12" id="KW-0119">Carbohydrate metabolism</keyword>
<evidence type="ECO:0000256" key="16">
    <source>
        <dbReference type="SAM" id="SignalP"/>
    </source>
</evidence>
<evidence type="ECO:0000256" key="1">
    <source>
        <dbReference type="ARBA" id="ARBA00001614"/>
    </source>
</evidence>
<proteinExistence type="inferred from homology"/>
<organism evidence="17 18">
    <name type="scientific">Roseimaritima ulvae</name>
    <dbReference type="NCBI Taxonomy" id="980254"/>
    <lineage>
        <taxon>Bacteria</taxon>
        <taxon>Pseudomonadati</taxon>
        <taxon>Planctomycetota</taxon>
        <taxon>Planctomycetia</taxon>
        <taxon>Pirellulales</taxon>
        <taxon>Pirellulaceae</taxon>
        <taxon>Roseimaritima</taxon>
    </lineage>
</organism>
<dbReference type="PROSITE" id="PS00545">
    <property type="entry name" value="ALDOSE_1_EPIMERASE"/>
    <property type="match status" value="1"/>
</dbReference>
<keyword evidence="9" id="KW-0597">Phosphoprotein</keyword>
<evidence type="ECO:0000256" key="4">
    <source>
        <dbReference type="ARBA" id="ARBA00006206"/>
    </source>
</evidence>
<comment type="similarity">
    <text evidence="4 12">Belongs to the aldose epimerase family.</text>
</comment>
<dbReference type="OrthoDB" id="9779408at2"/>
<dbReference type="InterPro" id="IPR015443">
    <property type="entry name" value="Aldose_1-epimerase"/>
</dbReference>
<evidence type="ECO:0000256" key="3">
    <source>
        <dbReference type="ARBA" id="ARBA00005028"/>
    </source>
</evidence>
<feature type="signal peptide" evidence="16">
    <location>
        <begin position="1"/>
        <end position="21"/>
    </location>
</feature>
<keyword evidence="8" id="KW-0963">Cytoplasm</keyword>
<dbReference type="FunFam" id="2.70.98.10:FF:000003">
    <property type="entry name" value="Aldose 1-epimerase"/>
    <property type="match status" value="1"/>
</dbReference>